<keyword evidence="8 11" id="KW-0460">Magnesium</keyword>
<evidence type="ECO:0000256" key="3">
    <source>
        <dbReference type="ARBA" id="ARBA00016337"/>
    </source>
</evidence>
<keyword evidence="5 11" id="KW-0808">Transferase</keyword>
<name>A0ABQ5MM93_9FLAO</name>
<dbReference type="PROSITE" id="PS51257">
    <property type="entry name" value="PROKAR_LIPOPROTEIN"/>
    <property type="match status" value="1"/>
</dbReference>
<dbReference type="Pfam" id="PF02424">
    <property type="entry name" value="ApbE"/>
    <property type="match status" value="1"/>
</dbReference>
<evidence type="ECO:0000256" key="4">
    <source>
        <dbReference type="ARBA" id="ARBA00022630"/>
    </source>
</evidence>
<keyword evidence="14" id="KW-1185">Reference proteome</keyword>
<keyword evidence="6 11" id="KW-0479">Metal-binding</keyword>
<evidence type="ECO:0000256" key="7">
    <source>
        <dbReference type="ARBA" id="ARBA00022827"/>
    </source>
</evidence>
<evidence type="ECO:0000256" key="2">
    <source>
        <dbReference type="ARBA" id="ARBA00011955"/>
    </source>
</evidence>
<keyword evidence="4 11" id="KW-0285">Flavoprotein</keyword>
<dbReference type="InterPro" id="IPR024932">
    <property type="entry name" value="ApbE"/>
</dbReference>
<dbReference type="Proteomes" id="UP001143543">
    <property type="component" value="Unassembled WGS sequence"/>
</dbReference>
<dbReference type="SUPFAM" id="SSF143631">
    <property type="entry name" value="ApbE-like"/>
    <property type="match status" value="1"/>
</dbReference>
<keyword evidence="12" id="KW-0997">Cell inner membrane</keyword>
<evidence type="ECO:0000256" key="5">
    <source>
        <dbReference type="ARBA" id="ARBA00022679"/>
    </source>
</evidence>
<comment type="subcellular location">
    <subcellularLocation>
        <location evidence="12">Cell inner membrane</location>
        <topology evidence="12">Lipid-anchor</topology>
        <orientation evidence="12">Periplasmic side</orientation>
    </subcellularLocation>
</comment>
<keyword evidence="12" id="KW-0449">Lipoprotein</keyword>
<evidence type="ECO:0000256" key="8">
    <source>
        <dbReference type="ARBA" id="ARBA00022842"/>
    </source>
</evidence>
<dbReference type="EC" id="2.7.1.180" evidence="2 11"/>
<gene>
    <name evidence="13" type="ORF">Y10_28960</name>
</gene>
<keyword evidence="7 11" id="KW-0274">FAD</keyword>
<comment type="caution">
    <text evidence="13">The sequence shown here is derived from an EMBL/GenBank/DDBJ whole genome shotgun (WGS) entry which is preliminary data.</text>
</comment>
<evidence type="ECO:0000256" key="9">
    <source>
        <dbReference type="ARBA" id="ARBA00031306"/>
    </source>
</evidence>
<accession>A0ABQ5MM93</accession>
<dbReference type="EMBL" id="BRVO01000003">
    <property type="protein sequence ID" value="GLB50528.1"/>
    <property type="molecule type" value="Genomic_DNA"/>
</dbReference>
<sequence length="340" mass="37719">MKKSLYITAIAAVIGLVSCDKPNKLDEFVIQGAAQGSTYAVKFIAKEKVISKTQLDSVFTVIDNSMSTWVPTSLISKVNAGDSTVVVDTHFKNVMAETEAIYKESDGLFDPTVGTLMKLYGFGPKKKFVRLSEEEHDSVMNLIGWDKIKLDTEGHVIKEYPEMYMDFNAIAQGYTVDVVLDFLREKGITDAIVEVGGELAAMGTNTLKNKSWVVGIDDPLQSPDEPRKLIAKIYLNNLGMATSGNYRKVTVDSITGEKFVHTMNPKTGTSQKGKILSATVLASSTMRADGLATAFMAMDVEKSIEFIKRHPEIYVYFIYMDEQGEEQFYQSDNFAKLVIE</sequence>
<evidence type="ECO:0000256" key="11">
    <source>
        <dbReference type="PIRNR" id="PIRNR006268"/>
    </source>
</evidence>
<organism evidence="13 14">
    <name type="scientific">Neptunitalea lumnitzerae</name>
    <dbReference type="NCBI Taxonomy" id="2965509"/>
    <lineage>
        <taxon>Bacteria</taxon>
        <taxon>Pseudomonadati</taxon>
        <taxon>Bacteroidota</taxon>
        <taxon>Flavobacteriia</taxon>
        <taxon>Flavobacteriales</taxon>
        <taxon>Flavobacteriaceae</taxon>
        <taxon>Neptunitalea</taxon>
    </lineage>
</organism>
<proteinExistence type="inferred from homology"/>
<reference evidence="13" key="1">
    <citation type="submission" date="2022-07" db="EMBL/GenBank/DDBJ databases">
        <title>Taxonomy of Novel Oxalotrophic and Methylotrophic Bacteria.</title>
        <authorList>
            <person name="Sahin N."/>
            <person name="Tani A."/>
        </authorList>
    </citation>
    <scope>NUCLEOTIDE SEQUENCE</scope>
    <source>
        <strain evidence="13">Y10</strain>
    </source>
</reference>
<evidence type="ECO:0000313" key="14">
    <source>
        <dbReference type="Proteomes" id="UP001143543"/>
    </source>
</evidence>
<protein>
    <recommendedName>
        <fullName evidence="3 11">FAD:protein FMN transferase</fullName>
        <ecNumber evidence="2 11">2.7.1.180</ecNumber>
    </recommendedName>
    <alternativeName>
        <fullName evidence="9 11">Flavin transferase</fullName>
    </alternativeName>
</protein>
<dbReference type="Gene3D" id="3.10.520.10">
    <property type="entry name" value="ApbE-like domains"/>
    <property type="match status" value="1"/>
</dbReference>
<evidence type="ECO:0000256" key="1">
    <source>
        <dbReference type="ARBA" id="ARBA00001946"/>
    </source>
</evidence>
<dbReference type="PANTHER" id="PTHR30040">
    <property type="entry name" value="THIAMINE BIOSYNTHESIS LIPOPROTEIN APBE"/>
    <property type="match status" value="1"/>
</dbReference>
<comment type="cofactor">
    <cofactor evidence="1 12">
        <name>Mg(2+)</name>
        <dbReference type="ChEBI" id="CHEBI:18420"/>
    </cofactor>
</comment>
<comment type="similarity">
    <text evidence="11 12">Belongs to the ApbE family.</text>
</comment>
<evidence type="ECO:0000256" key="12">
    <source>
        <dbReference type="RuleBase" id="RU363002"/>
    </source>
</evidence>
<evidence type="ECO:0000313" key="13">
    <source>
        <dbReference type="EMBL" id="GLB50528.1"/>
    </source>
</evidence>
<dbReference type="RefSeq" id="WP_281766155.1">
    <property type="nucleotide sequence ID" value="NZ_BRVO01000003.1"/>
</dbReference>
<evidence type="ECO:0000256" key="10">
    <source>
        <dbReference type="ARBA" id="ARBA00048540"/>
    </source>
</evidence>
<comment type="function">
    <text evidence="12">Flavin transferase that catalyzes the transfer of the FMN moiety of FAD and its covalent binding to the hydroxyl group of a threonine residue in a target flavoprotein.</text>
</comment>
<evidence type="ECO:0000256" key="6">
    <source>
        <dbReference type="ARBA" id="ARBA00022723"/>
    </source>
</evidence>
<comment type="catalytic activity">
    <reaction evidence="10 11 12">
        <text>L-threonyl-[protein] + FAD = FMN-L-threonyl-[protein] + AMP + H(+)</text>
        <dbReference type="Rhea" id="RHEA:36847"/>
        <dbReference type="Rhea" id="RHEA-COMP:11060"/>
        <dbReference type="Rhea" id="RHEA-COMP:11061"/>
        <dbReference type="ChEBI" id="CHEBI:15378"/>
        <dbReference type="ChEBI" id="CHEBI:30013"/>
        <dbReference type="ChEBI" id="CHEBI:57692"/>
        <dbReference type="ChEBI" id="CHEBI:74257"/>
        <dbReference type="ChEBI" id="CHEBI:456215"/>
        <dbReference type="EC" id="2.7.1.180"/>
    </reaction>
</comment>
<dbReference type="InterPro" id="IPR003374">
    <property type="entry name" value="ApbE-like_sf"/>
</dbReference>
<dbReference type="PANTHER" id="PTHR30040:SF2">
    <property type="entry name" value="FAD:PROTEIN FMN TRANSFERASE"/>
    <property type="match status" value="1"/>
</dbReference>
<keyword evidence="12" id="KW-1003">Cell membrane</keyword>
<keyword evidence="12" id="KW-0472">Membrane</keyword>
<dbReference type="PIRSF" id="PIRSF006268">
    <property type="entry name" value="ApbE"/>
    <property type="match status" value="1"/>
</dbReference>
<dbReference type="GO" id="GO:0016740">
    <property type="term" value="F:transferase activity"/>
    <property type="evidence" value="ECO:0007669"/>
    <property type="project" value="UniProtKB-KW"/>
</dbReference>